<sequence length="40" mass="4686">MGVIDTQSIMPVYKKIKYFSGKLYNVERELMLYESLIKGV</sequence>
<name>A0A1W1HB73_9BACT</name>
<evidence type="ECO:0000313" key="2">
    <source>
        <dbReference type="Proteomes" id="UP000191931"/>
    </source>
</evidence>
<dbReference type="AlphaFoldDB" id="A0A1W1HB73"/>
<gene>
    <name evidence="1" type="ORF">MTBBW1_1940071</name>
</gene>
<proteinExistence type="predicted"/>
<dbReference type="Proteomes" id="UP000191931">
    <property type="component" value="Unassembled WGS sequence"/>
</dbReference>
<dbReference type="STRING" id="1246637.MTBBW1_1940071"/>
<keyword evidence="2" id="KW-1185">Reference proteome</keyword>
<organism evidence="1 2">
    <name type="scientific">Desulfamplus magnetovallimortis</name>
    <dbReference type="NCBI Taxonomy" id="1246637"/>
    <lineage>
        <taxon>Bacteria</taxon>
        <taxon>Pseudomonadati</taxon>
        <taxon>Thermodesulfobacteriota</taxon>
        <taxon>Desulfobacteria</taxon>
        <taxon>Desulfobacterales</taxon>
        <taxon>Desulfobacteraceae</taxon>
        <taxon>Desulfamplus</taxon>
    </lineage>
</organism>
<accession>A0A1W1HB73</accession>
<protein>
    <submittedName>
        <fullName evidence="1">Uncharacterized protein</fullName>
    </submittedName>
</protein>
<dbReference type="EMBL" id="FWEV01000106">
    <property type="protein sequence ID" value="SLM29744.1"/>
    <property type="molecule type" value="Genomic_DNA"/>
</dbReference>
<evidence type="ECO:0000313" key="1">
    <source>
        <dbReference type="EMBL" id="SLM29744.1"/>
    </source>
</evidence>
<reference evidence="1 2" key="1">
    <citation type="submission" date="2017-03" db="EMBL/GenBank/DDBJ databases">
        <authorList>
            <person name="Afonso C.L."/>
            <person name="Miller P.J."/>
            <person name="Scott M.A."/>
            <person name="Spackman E."/>
            <person name="Goraichik I."/>
            <person name="Dimitrov K.M."/>
            <person name="Suarez D.L."/>
            <person name="Swayne D.E."/>
        </authorList>
    </citation>
    <scope>NUCLEOTIDE SEQUENCE [LARGE SCALE GENOMIC DNA]</scope>
    <source>
        <strain evidence="1">PRJEB14757</strain>
    </source>
</reference>